<dbReference type="EMBL" id="JANPWB010000015">
    <property type="protein sequence ID" value="KAJ1093719.1"/>
    <property type="molecule type" value="Genomic_DNA"/>
</dbReference>
<gene>
    <name evidence="2" type="ORF">NDU88_006811</name>
</gene>
<dbReference type="AlphaFoldDB" id="A0AAV7LT03"/>
<sequence length="111" mass="12706">MRRGHHGASRLRARPRHLTRGAWYREHLRHYPRGTGWRATGYATRHLCAPGRVSSCETTVGLAPIIAEVLHTFIERRMLPAPQLRHSQPITTPLNSERSRIPAPEWLGTDM</sequence>
<feature type="region of interest" description="Disordered" evidence="1">
    <location>
        <begin position="84"/>
        <end position="111"/>
    </location>
</feature>
<evidence type="ECO:0000256" key="1">
    <source>
        <dbReference type="SAM" id="MobiDB-lite"/>
    </source>
</evidence>
<keyword evidence="3" id="KW-1185">Reference proteome</keyword>
<protein>
    <submittedName>
        <fullName evidence="2">Uncharacterized protein</fullName>
    </submittedName>
</protein>
<accession>A0AAV7LT03</accession>
<comment type="caution">
    <text evidence="2">The sequence shown here is derived from an EMBL/GenBank/DDBJ whole genome shotgun (WGS) entry which is preliminary data.</text>
</comment>
<feature type="compositionally biased region" description="Polar residues" evidence="1">
    <location>
        <begin position="85"/>
        <end position="96"/>
    </location>
</feature>
<reference evidence="2" key="1">
    <citation type="journal article" date="2022" name="bioRxiv">
        <title>Sequencing and chromosome-scale assembly of the giantPleurodeles waltlgenome.</title>
        <authorList>
            <person name="Brown T."/>
            <person name="Elewa A."/>
            <person name="Iarovenko S."/>
            <person name="Subramanian E."/>
            <person name="Araus A.J."/>
            <person name="Petzold A."/>
            <person name="Susuki M."/>
            <person name="Suzuki K.-i.T."/>
            <person name="Hayashi T."/>
            <person name="Toyoda A."/>
            <person name="Oliveira C."/>
            <person name="Osipova E."/>
            <person name="Leigh N.D."/>
            <person name="Simon A."/>
            <person name="Yun M.H."/>
        </authorList>
    </citation>
    <scope>NUCLEOTIDE SEQUENCE</scope>
    <source>
        <strain evidence="2">20211129_DDA</strain>
        <tissue evidence="2">Liver</tissue>
    </source>
</reference>
<name>A0AAV7LT03_PLEWA</name>
<organism evidence="2 3">
    <name type="scientific">Pleurodeles waltl</name>
    <name type="common">Iberian ribbed newt</name>
    <dbReference type="NCBI Taxonomy" id="8319"/>
    <lineage>
        <taxon>Eukaryota</taxon>
        <taxon>Metazoa</taxon>
        <taxon>Chordata</taxon>
        <taxon>Craniata</taxon>
        <taxon>Vertebrata</taxon>
        <taxon>Euteleostomi</taxon>
        <taxon>Amphibia</taxon>
        <taxon>Batrachia</taxon>
        <taxon>Caudata</taxon>
        <taxon>Salamandroidea</taxon>
        <taxon>Salamandridae</taxon>
        <taxon>Pleurodelinae</taxon>
        <taxon>Pleurodeles</taxon>
    </lineage>
</organism>
<evidence type="ECO:0000313" key="2">
    <source>
        <dbReference type="EMBL" id="KAJ1093719.1"/>
    </source>
</evidence>
<dbReference type="Proteomes" id="UP001066276">
    <property type="component" value="Chromosome 11"/>
</dbReference>
<proteinExistence type="predicted"/>
<evidence type="ECO:0000313" key="3">
    <source>
        <dbReference type="Proteomes" id="UP001066276"/>
    </source>
</evidence>